<name>A0A4S9B1R5_AURPU</name>
<organism evidence="2 3">
    <name type="scientific">Aureobasidium pullulans</name>
    <name type="common">Black yeast</name>
    <name type="synonym">Pullularia pullulans</name>
    <dbReference type="NCBI Taxonomy" id="5580"/>
    <lineage>
        <taxon>Eukaryota</taxon>
        <taxon>Fungi</taxon>
        <taxon>Dikarya</taxon>
        <taxon>Ascomycota</taxon>
        <taxon>Pezizomycotina</taxon>
        <taxon>Dothideomycetes</taxon>
        <taxon>Dothideomycetidae</taxon>
        <taxon>Dothideales</taxon>
        <taxon>Saccotheciaceae</taxon>
        <taxon>Aureobasidium</taxon>
    </lineage>
</organism>
<evidence type="ECO:0000259" key="1">
    <source>
        <dbReference type="Pfam" id="PF06985"/>
    </source>
</evidence>
<dbReference type="Pfam" id="PF06985">
    <property type="entry name" value="HET"/>
    <property type="match status" value="1"/>
</dbReference>
<dbReference type="PANTHER" id="PTHR24148:SF64">
    <property type="entry name" value="HETEROKARYON INCOMPATIBILITY DOMAIN-CONTAINING PROTEIN"/>
    <property type="match status" value="1"/>
</dbReference>
<accession>A0A4S9B1R5</accession>
<proteinExistence type="predicted"/>
<dbReference type="EMBL" id="QZAR01000147">
    <property type="protein sequence ID" value="THW86569.1"/>
    <property type="molecule type" value="Genomic_DNA"/>
</dbReference>
<evidence type="ECO:0000313" key="3">
    <source>
        <dbReference type="Proteomes" id="UP000304928"/>
    </source>
</evidence>
<dbReference type="AlphaFoldDB" id="A0A4S9B1R5"/>
<dbReference type="InterPro" id="IPR010730">
    <property type="entry name" value="HET"/>
</dbReference>
<dbReference type="PANTHER" id="PTHR24148">
    <property type="entry name" value="ANKYRIN REPEAT DOMAIN-CONTAINING PROTEIN 39 HOMOLOG-RELATED"/>
    <property type="match status" value="1"/>
</dbReference>
<dbReference type="Proteomes" id="UP000304928">
    <property type="component" value="Unassembled WGS sequence"/>
</dbReference>
<feature type="domain" description="Heterokaryon incompatibility" evidence="1">
    <location>
        <begin position="66"/>
        <end position="223"/>
    </location>
</feature>
<reference evidence="2 3" key="1">
    <citation type="submission" date="2018-10" db="EMBL/GenBank/DDBJ databases">
        <title>Fifty Aureobasidium pullulans genomes reveal a recombining polyextremotolerant generalist.</title>
        <authorList>
            <person name="Gostincar C."/>
            <person name="Turk M."/>
            <person name="Zajc J."/>
            <person name="Gunde-Cimerman N."/>
        </authorList>
    </citation>
    <scope>NUCLEOTIDE SEQUENCE [LARGE SCALE GENOMIC DNA]</scope>
    <source>
        <strain evidence="2 3">EXF-10507</strain>
    </source>
</reference>
<sequence>MPHLTLSLTRKSFCRIAMSYHGDKRTENFWRDVMPLWPLRLLHIPTMTSLQRAGESTYGGVVSPKYAILTYTWGRFRAPSGSPALKIKGVTWRVPPIQEQHFTVNAFQNLIAVMGRTVDFAWIDVCCIDQEDTATKMFEVGRQAGIFKQATHAYAWLNFHTHDQLQSLFDNIFDLDSVISGWDLWELTEIEKQSVLPKLQRVFSDLQSLMQDPWFTSLWTLQEAVLRRDAMILSTEGRPLSLKFRREHSIRLEMFCNSCWNMHEDIVGLAAEWPSNAISLTQQLQHLIRKSGLFFTMTNNPNVQYGMAHHRVTRHPLDRVYAIMQIYGFRLGESLHPEIPVTLDELELQLAEQLTFRSPMLSQWFVHTAQPSNGRSWMISQRSHVPDELILYPSYSDNMMLRVFGTITPTATRSAVFSGFARPLSEFDAMCRTELNRFHALYFALDIVSPGAADTVKTPRKLESDLSHIPQGSFRDMWEEETSTPLEDDVLAFLLGDSSSINIPRDFHRTYAVILARDQESSKWKRIGLVYWYTLHCDVKPDYRNFISFEAEVH</sequence>
<evidence type="ECO:0000313" key="2">
    <source>
        <dbReference type="EMBL" id="THW86569.1"/>
    </source>
</evidence>
<gene>
    <name evidence="2" type="ORF">D6D15_07301</name>
</gene>
<protein>
    <recommendedName>
        <fullName evidence="1">Heterokaryon incompatibility domain-containing protein</fullName>
    </recommendedName>
</protein>
<comment type="caution">
    <text evidence="2">The sequence shown here is derived from an EMBL/GenBank/DDBJ whole genome shotgun (WGS) entry which is preliminary data.</text>
</comment>
<dbReference type="InterPro" id="IPR052895">
    <property type="entry name" value="HetReg/Transcr_Mod"/>
</dbReference>